<accession>A0A8S5QMR8</accession>
<evidence type="ECO:0000313" key="1">
    <source>
        <dbReference type="EMBL" id="DAE20290.1"/>
    </source>
</evidence>
<sequence length="78" mass="8625">MTRPTLTITECCEVLRANNISVDNKGLAAAIEAGRIPWAVAMNAPGAKLQPKIFKHRLARWLKDMTGQTPVAIEPEWL</sequence>
<proteinExistence type="predicted"/>
<name>A0A8S5QMR8_9CAUD</name>
<organism evidence="1">
    <name type="scientific">Ackermannviridae sp. ctQad106</name>
    <dbReference type="NCBI Taxonomy" id="2826820"/>
    <lineage>
        <taxon>Viruses</taxon>
        <taxon>Duplodnaviria</taxon>
        <taxon>Heunggongvirae</taxon>
        <taxon>Uroviricota</taxon>
        <taxon>Caudoviricetes</taxon>
        <taxon>Pantevenvirales</taxon>
        <taxon>Ackermannviridae</taxon>
    </lineage>
</organism>
<dbReference type="EMBL" id="BK015691">
    <property type="protein sequence ID" value="DAE20290.1"/>
    <property type="molecule type" value="Genomic_DNA"/>
</dbReference>
<reference evidence="1" key="1">
    <citation type="journal article" date="2021" name="Proc. Natl. Acad. Sci. U.S.A.">
        <title>A Catalog of Tens of Thousands of Viruses from Human Metagenomes Reveals Hidden Associations with Chronic Diseases.</title>
        <authorList>
            <person name="Tisza M.J."/>
            <person name="Buck C.B."/>
        </authorList>
    </citation>
    <scope>NUCLEOTIDE SEQUENCE</scope>
    <source>
        <strain evidence="1">CtQad106</strain>
    </source>
</reference>
<protein>
    <submittedName>
        <fullName evidence="1">Regulatory phage protein cox</fullName>
    </submittedName>
</protein>